<organism evidence="1 2">
    <name type="scientific">Phytophthora megakarya</name>
    <dbReference type="NCBI Taxonomy" id="4795"/>
    <lineage>
        <taxon>Eukaryota</taxon>
        <taxon>Sar</taxon>
        <taxon>Stramenopiles</taxon>
        <taxon>Oomycota</taxon>
        <taxon>Peronosporomycetes</taxon>
        <taxon>Peronosporales</taxon>
        <taxon>Peronosporaceae</taxon>
        <taxon>Phytophthora</taxon>
    </lineage>
</organism>
<dbReference type="EMBL" id="NBNE01000243">
    <property type="protein sequence ID" value="OWZ21249.1"/>
    <property type="molecule type" value="Genomic_DNA"/>
</dbReference>
<proteinExistence type="predicted"/>
<protein>
    <submittedName>
        <fullName evidence="1">Uncharacterized protein</fullName>
    </submittedName>
</protein>
<gene>
    <name evidence="1" type="ORF">PHMEG_0004228</name>
</gene>
<sequence length="164" mass="17995">MHHQYFAYRVLLPMTDARFAKEPTGLKVARVAAPAGSIRINGLLEDRYLPDTGTDRSIVPQRIMDALFAVQPLLSPTSLRTSVLLEMADGLILRSVPCLMITGGSDELSLGRDVLRVSASTSSSSSRNWPGHRSLGVKVVNVELATGFRIRKTLQPTLAYLLNY</sequence>
<dbReference type="Proteomes" id="UP000198211">
    <property type="component" value="Unassembled WGS sequence"/>
</dbReference>
<evidence type="ECO:0000313" key="2">
    <source>
        <dbReference type="Proteomes" id="UP000198211"/>
    </source>
</evidence>
<comment type="caution">
    <text evidence="1">The sequence shown here is derived from an EMBL/GenBank/DDBJ whole genome shotgun (WGS) entry which is preliminary data.</text>
</comment>
<reference evidence="2" key="1">
    <citation type="submission" date="2017-03" db="EMBL/GenBank/DDBJ databases">
        <title>Phytopthora megakarya and P. palmivora, two closely related causual agents of cacao black pod achieved similar genome size and gene model numbers by different mechanisms.</title>
        <authorList>
            <person name="Ali S."/>
            <person name="Shao J."/>
            <person name="Larry D.J."/>
            <person name="Kronmiller B."/>
            <person name="Shen D."/>
            <person name="Strem M.D."/>
            <person name="Melnick R.L."/>
            <person name="Guiltinan M.J."/>
            <person name="Tyler B.M."/>
            <person name="Meinhardt L.W."/>
            <person name="Bailey B.A."/>
        </authorList>
    </citation>
    <scope>NUCLEOTIDE SEQUENCE [LARGE SCALE GENOMIC DNA]</scope>
    <source>
        <strain evidence="2">zdho120</strain>
    </source>
</reference>
<dbReference type="AlphaFoldDB" id="A0A225WVZ4"/>
<keyword evidence="2" id="KW-1185">Reference proteome</keyword>
<name>A0A225WVZ4_9STRA</name>
<evidence type="ECO:0000313" key="1">
    <source>
        <dbReference type="EMBL" id="OWZ21249.1"/>
    </source>
</evidence>
<accession>A0A225WVZ4</accession>